<evidence type="ECO:0000256" key="1">
    <source>
        <dbReference type="SAM" id="SignalP"/>
    </source>
</evidence>
<evidence type="ECO:0000313" key="2">
    <source>
        <dbReference type="EMBL" id="RMX50947.1"/>
    </source>
</evidence>
<dbReference type="STRING" id="46731.A0A3M6UB88"/>
<dbReference type="EMBL" id="RCHS01001877">
    <property type="protein sequence ID" value="RMX50947.1"/>
    <property type="molecule type" value="Genomic_DNA"/>
</dbReference>
<evidence type="ECO:0008006" key="4">
    <source>
        <dbReference type="Google" id="ProtNLM"/>
    </source>
</evidence>
<gene>
    <name evidence="2" type="ORF">pdam_00015434</name>
</gene>
<dbReference type="AlphaFoldDB" id="A0A3M6UB88"/>
<sequence>MDILKTLILLFLVSGTIQTTVFGRKKGCSCYRLPNTTTIGIDVRRRLYEADMGRCVETCNATDSDTIKATPEKMSSGSSSCNPTEVTSRSYPLIGGSKYKTAIAKCGYQNTSSGCSRQALFKTFFDGTSYSIRHDIGVCHGSCGSSGHACKAIDSLMMAIKGPNGKGELTHRVIKKCGCVNPICHRVAFREVFKRKSGNTWIQEEKDVGTCVGTGCPRSCVRCFFGNKYCTQHCLVFRERACIATNYTTEHVHTGDHKEKEMHIITECGCK</sequence>
<dbReference type="Proteomes" id="UP000275408">
    <property type="component" value="Unassembled WGS sequence"/>
</dbReference>
<feature type="signal peptide" evidence="1">
    <location>
        <begin position="1"/>
        <end position="18"/>
    </location>
</feature>
<proteinExistence type="predicted"/>
<evidence type="ECO:0000313" key="3">
    <source>
        <dbReference type="Proteomes" id="UP000275408"/>
    </source>
</evidence>
<keyword evidence="3" id="KW-1185">Reference proteome</keyword>
<reference evidence="2 3" key="1">
    <citation type="journal article" date="2018" name="Sci. Rep.">
        <title>Comparative analysis of the Pocillopora damicornis genome highlights role of immune system in coral evolution.</title>
        <authorList>
            <person name="Cunning R."/>
            <person name="Bay R.A."/>
            <person name="Gillette P."/>
            <person name="Baker A.C."/>
            <person name="Traylor-Knowles N."/>
        </authorList>
    </citation>
    <scope>NUCLEOTIDE SEQUENCE [LARGE SCALE GENOMIC DNA]</scope>
    <source>
        <strain evidence="2">RSMAS</strain>
        <tissue evidence="2">Whole animal</tissue>
    </source>
</reference>
<comment type="caution">
    <text evidence="2">The sequence shown here is derived from an EMBL/GenBank/DDBJ whole genome shotgun (WGS) entry which is preliminary data.</text>
</comment>
<protein>
    <recommendedName>
        <fullName evidence="4">CTCK domain-containing protein</fullName>
    </recommendedName>
</protein>
<name>A0A3M6UB88_POCDA</name>
<dbReference type="PANTHER" id="PTHR39313:SF1">
    <property type="entry name" value="IM:7138239"/>
    <property type="match status" value="1"/>
</dbReference>
<dbReference type="PANTHER" id="PTHR39313">
    <property type="entry name" value="IM:7138239"/>
    <property type="match status" value="1"/>
</dbReference>
<accession>A0A3M6UB88</accession>
<organism evidence="2 3">
    <name type="scientific">Pocillopora damicornis</name>
    <name type="common">Cauliflower coral</name>
    <name type="synonym">Millepora damicornis</name>
    <dbReference type="NCBI Taxonomy" id="46731"/>
    <lineage>
        <taxon>Eukaryota</taxon>
        <taxon>Metazoa</taxon>
        <taxon>Cnidaria</taxon>
        <taxon>Anthozoa</taxon>
        <taxon>Hexacorallia</taxon>
        <taxon>Scleractinia</taxon>
        <taxon>Astrocoeniina</taxon>
        <taxon>Pocilloporidae</taxon>
        <taxon>Pocillopora</taxon>
    </lineage>
</organism>
<dbReference type="OrthoDB" id="10307550at2759"/>
<feature type="chain" id="PRO_5018108172" description="CTCK domain-containing protein" evidence="1">
    <location>
        <begin position="19"/>
        <end position="271"/>
    </location>
</feature>
<keyword evidence="1" id="KW-0732">Signal</keyword>
<dbReference type="OMA" id="CASICHR"/>